<feature type="domain" description="Phage tail collar" evidence="1">
    <location>
        <begin position="6"/>
        <end position="62"/>
    </location>
</feature>
<dbReference type="EMBL" id="FNGY01000005">
    <property type="protein sequence ID" value="SDM82479.1"/>
    <property type="molecule type" value="Genomic_DNA"/>
</dbReference>
<reference evidence="3" key="1">
    <citation type="submission" date="2016-10" db="EMBL/GenBank/DDBJ databases">
        <authorList>
            <person name="Varghese N."/>
            <person name="Submissions S."/>
        </authorList>
    </citation>
    <scope>NUCLEOTIDE SEQUENCE [LARGE SCALE GENOMIC DNA]</scope>
    <source>
        <strain evidence="3">DSM 19110</strain>
    </source>
</reference>
<sequence length="187" mass="19122">MEEFIGVVKIFAGNFAPRGWMLCNGQIISIAQNTAVFSILGTTYGGNGQTTFALPDLRGRAPIGQGQGPGLSSYVLGEVTGTENVSILINNMPAHNHIATSTLALNASNAAATVATPVAGNALGAGKDVNTDPVSMYTTSTPNVPLAGGTVTTTTALNGGNIPISILQPTLAITYIICMEGIFPSRN</sequence>
<dbReference type="InterPro" id="IPR037053">
    <property type="entry name" value="Phage_tail_collar_dom_sf"/>
</dbReference>
<dbReference type="Gene3D" id="3.90.1340.10">
    <property type="entry name" value="Phage tail collar domain"/>
    <property type="match status" value="1"/>
</dbReference>
<accession>A0A1G9WDA2</accession>
<evidence type="ECO:0000313" key="2">
    <source>
        <dbReference type="EMBL" id="SDM82479.1"/>
    </source>
</evidence>
<dbReference type="Pfam" id="PF07484">
    <property type="entry name" value="Collar"/>
    <property type="match status" value="1"/>
</dbReference>
<dbReference type="InterPro" id="IPR011083">
    <property type="entry name" value="Phage_tail_collar_dom"/>
</dbReference>
<evidence type="ECO:0000313" key="3">
    <source>
        <dbReference type="Proteomes" id="UP000183200"/>
    </source>
</evidence>
<dbReference type="RefSeq" id="WP_172664884.1">
    <property type="nucleotide sequence ID" value="NZ_FNGY01000005.1"/>
</dbReference>
<dbReference type="Proteomes" id="UP000183200">
    <property type="component" value="Unassembled WGS sequence"/>
</dbReference>
<protein>
    <submittedName>
        <fullName evidence="2">Microcystin-dependent protein</fullName>
    </submittedName>
</protein>
<evidence type="ECO:0000259" key="1">
    <source>
        <dbReference type="Pfam" id="PF07484"/>
    </source>
</evidence>
<gene>
    <name evidence="2" type="ORF">SAMN05421820_105138</name>
</gene>
<organism evidence="2 3">
    <name type="scientific">Pedobacter steynii</name>
    <dbReference type="NCBI Taxonomy" id="430522"/>
    <lineage>
        <taxon>Bacteria</taxon>
        <taxon>Pseudomonadati</taxon>
        <taxon>Bacteroidota</taxon>
        <taxon>Sphingobacteriia</taxon>
        <taxon>Sphingobacteriales</taxon>
        <taxon>Sphingobacteriaceae</taxon>
        <taxon>Pedobacter</taxon>
    </lineage>
</organism>
<proteinExistence type="predicted"/>
<dbReference type="SUPFAM" id="SSF88874">
    <property type="entry name" value="Receptor-binding domain of short tail fibre protein gp12"/>
    <property type="match status" value="1"/>
</dbReference>
<name>A0A1G9WDA2_9SPHI</name>
<keyword evidence="3" id="KW-1185">Reference proteome</keyword>
<dbReference type="AlphaFoldDB" id="A0A1G9WDA2"/>